<feature type="domain" description="Putative restriction endonuclease" evidence="1">
    <location>
        <begin position="14"/>
        <end position="175"/>
    </location>
</feature>
<dbReference type="InterPro" id="IPR008538">
    <property type="entry name" value="Uma2"/>
</dbReference>
<evidence type="ECO:0000259" key="1">
    <source>
        <dbReference type="Pfam" id="PF05685"/>
    </source>
</evidence>
<protein>
    <recommendedName>
        <fullName evidence="1">Putative restriction endonuclease domain-containing protein</fullName>
    </recommendedName>
</protein>
<dbReference type="PANTHER" id="PTHR35400">
    <property type="entry name" value="SLR1083 PROTEIN"/>
    <property type="match status" value="1"/>
</dbReference>
<gene>
    <name evidence="2" type="ORF">MiAbB_00143</name>
</gene>
<dbReference type="Gene3D" id="3.90.1570.10">
    <property type="entry name" value="tt1808, chain A"/>
    <property type="match status" value="1"/>
</dbReference>
<proteinExistence type="predicted"/>
<dbReference type="InterPro" id="IPR011335">
    <property type="entry name" value="Restrct_endonuc-II-like"/>
</dbReference>
<reference evidence="3" key="1">
    <citation type="submission" date="2018-12" db="EMBL/GenBank/DDBJ databases">
        <title>Genome sequence of Microcystis aeruginosa NIES-4285.</title>
        <authorList>
            <person name="Tanabe Y."/>
        </authorList>
    </citation>
    <scope>NUCLEOTIDE SEQUENCE [LARGE SCALE GENOMIC DNA]</scope>
    <source>
        <strain evidence="3">NIES-4285</strain>
    </source>
</reference>
<comment type="caution">
    <text evidence="2">The sequence shown here is derived from an EMBL/GenBank/DDBJ whole genome shotgun (WGS) entry which is preliminary data.</text>
</comment>
<sequence length="189" mass="22510">MIANFSFAKWSLIDYHRLINLGILADRRVELINGYIVETFPKTPLNIYYREELAHFLRQNLGHQTWVRESGAITLENSEPEVAISVVVYPPSRYQEHHPYPSEIFWLIEITDAHLDQYLYNKKSIYAQAKIPEYWLIDITSKELYIFRKPENDNYQFHQKLTTGDAFSLSFPDLKIYLDNFWSDHLFLT</sequence>
<dbReference type="EMBL" id="BIFY01000001">
    <property type="protein sequence ID" value="GCE58238.1"/>
    <property type="molecule type" value="Genomic_DNA"/>
</dbReference>
<dbReference type="AlphaFoldDB" id="A0A402D7Q9"/>
<dbReference type="CDD" id="cd06260">
    <property type="entry name" value="DUF820-like"/>
    <property type="match status" value="1"/>
</dbReference>
<name>A0A402D7Q9_MICAE</name>
<evidence type="ECO:0000313" key="3">
    <source>
        <dbReference type="Proteomes" id="UP000289660"/>
    </source>
</evidence>
<dbReference type="Proteomes" id="UP000289660">
    <property type="component" value="Unassembled WGS sequence"/>
</dbReference>
<dbReference type="RefSeq" id="WP_130756277.1">
    <property type="nucleotide sequence ID" value="NZ_BIFY01000001.1"/>
</dbReference>
<dbReference type="Pfam" id="PF05685">
    <property type="entry name" value="Uma2"/>
    <property type="match status" value="1"/>
</dbReference>
<dbReference type="SUPFAM" id="SSF52980">
    <property type="entry name" value="Restriction endonuclease-like"/>
    <property type="match status" value="1"/>
</dbReference>
<accession>A0A402D7Q9</accession>
<organism evidence="2 3">
    <name type="scientific">Microcystis aeruginosa NIES-4285</name>
    <dbReference type="NCBI Taxonomy" id="2497681"/>
    <lineage>
        <taxon>Bacteria</taxon>
        <taxon>Bacillati</taxon>
        <taxon>Cyanobacteriota</taxon>
        <taxon>Cyanophyceae</taxon>
        <taxon>Oscillatoriophycideae</taxon>
        <taxon>Chroococcales</taxon>
        <taxon>Microcystaceae</taxon>
        <taxon>Microcystis</taxon>
    </lineage>
</organism>
<dbReference type="InterPro" id="IPR012296">
    <property type="entry name" value="Nuclease_put_TT1808"/>
</dbReference>
<dbReference type="PANTHER" id="PTHR35400:SF1">
    <property type="entry name" value="SLR1083 PROTEIN"/>
    <property type="match status" value="1"/>
</dbReference>
<evidence type="ECO:0000313" key="2">
    <source>
        <dbReference type="EMBL" id="GCE58238.1"/>
    </source>
</evidence>